<evidence type="ECO:0000313" key="1">
    <source>
        <dbReference type="EMBL" id="MBB5047244.1"/>
    </source>
</evidence>
<dbReference type="RefSeq" id="WP_184256881.1">
    <property type="nucleotide sequence ID" value="NZ_JACHIH010000009.1"/>
</dbReference>
<protein>
    <submittedName>
        <fullName evidence="1">8-oxo-dGTP pyrophosphatase MutT (NUDIX family)</fullName>
    </submittedName>
</protein>
<reference evidence="1 2" key="1">
    <citation type="submission" date="2020-08" db="EMBL/GenBank/DDBJ databases">
        <title>Genomic Encyclopedia of Type Strains, Phase IV (KMG-IV): sequencing the most valuable type-strain genomes for metagenomic binning, comparative biology and taxonomic classification.</title>
        <authorList>
            <person name="Goeker M."/>
        </authorList>
    </citation>
    <scope>NUCLEOTIDE SEQUENCE [LARGE SCALE GENOMIC DNA]</scope>
    <source>
        <strain evidence="1 2">DSM 12706</strain>
    </source>
</reference>
<proteinExistence type="predicted"/>
<dbReference type="SUPFAM" id="SSF55811">
    <property type="entry name" value="Nudix"/>
    <property type="match status" value="1"/>
</dbReference>
<dbReference type="AlphaFoldDB" id="A0A7W7Z3G4"/>
<dbReference type="EMBL" id="JACHIH010000009">
    <property type="protein sequence ID" value="MBB5047244.1"/>
    <property type="molecule type" value="Genomic_DNA"/>
</dbReference>
<name>A0A7W7Z3G4_9BRAD</name>
<dbReference type="Proteomes" id="UP000542353">
    <property type="component" value="Unassembled WGS sequence"/>
</dbReference>
<comment type="caution">
    <text evidence="1">The sequence shown here is derived from an EMBL/GenBank/DDBJ whole genome shotgun (WGS) entry which is preliminary data.</text>
</comment>
<gene>
    <name evidence="1" type="ORF">HNR60_001996</name>
</gene>
<accession>A0A7W7Z3G4</accession>
<sequence length="234" mass="25810">MTAPQLCRVARLELIRDGWRWPFADQQRAEIDAHFAQRREEKPAMFNGRVLLGRNATFTQDCFSADIFETDFASFLSWRDWGYPDPSVFNGFGMGALRTSDGAFVLGEMGQHTANAGKVYFPGGTPDPSDLRGDRLDIASSISREIAEETGLSEADYRPSDDWTCVVSGGAIAMLRVLHIDQPSSVLRATIEATLAQQTAPELAAIHLVRDARDFTAAMPGFVTAFLATQFTPR</sequence>
<keyword evidence="2" id="KW-1185">Reference proteome</keyword>
<evidence type="ECO:0000313" key="2">
    <source>
        <dbReference type="Proteomes" id="UP000542353"/>
    </source>
</evidence>
<dbReference type="Gene3D" id="3.90.79.10">
    <property type="entry name" value="Nucleoside Triphosphate Pyrophosphohydrolase"/>
    <property type="match status" value="1"/>
</dbReference>
<organism evidence="1 2">
    <name type="scientific">Rhodopseudomonas rhenobacensis</name>
    <dbReference type="NCBI Taxonomy" id="87461"/>
    <lineage>
        <taxon>Bacteria</taxon>
        <taxon>Pseudomonadati</taxon>
        <taxon>Pseudomonadota</taxon>
        <taxon>Alphaproteobacteria</taxon>
        <taxon>Hyphomicrobiales</taxon>
        <taxon>Nitrobacteraceae</taxon>
        <taxon>Rhodopseudomonas</taxon>
    </lineage>
</organism>
<dbReference type="InterPro" id="IPR015797">
    <property type="entry name" value="NUDIX_hydrolase-like_dom_sf"/>
</dbReference>